<protein>
    <submittedName>
        <fullName evidence="2">Ser/Thr protein kinase RdoA (MazF antagonist)</fullName>
    </submittedName>
</protein>
<dbReference type="Gene3D" id="3.90.1200.10">
    <property type="match status" value="1"/>
</dbReference>
<dbReference type="GO" id="GO:0016301">
    <property type="term" value="F:kinase activity"/>
    <property type="evidence" value="ECO:0007669"/>
    <property type="project" value="UniProtKB-KW"/>
</dbReference>
<dbReference type="InterPro" id="IPR002575">
    <property type="entry name" value="Aminoglycoside_PTrfase"/>
</dbReference>
<evidence type="ECO:0000259" key="1">
    <source>
        <dbReference type="Pfam" id="PF01636"/>
    </source>
</evidence>
<dbReference type="EMBL" id="JACHJP010000012">
    <property type="protein sequence ID" value="MBB4920189.1"/>
    <property type="molecule type" value="Genomic_DNA"/>
</dbReference>
<keyword evidence="3" id="KW-1185">Reference proteome</keyword>
<organism evidence="2 3">
    <name type="scientific">Streptosporangium saharense</name>
    <dbReference type="NCBI Taxonomy" id="1706840"/>
    <lineage>
        <taxon>Bacteria</taxon>
        <taxon>Bacillati</taxon>
        <taxon>Actinomycetota</taxon>
        <taxon>Actinomycetes</taxon>
        <taxon>Streptosporangiales</taxon>
        <taxon>Streptosporangiaceae</taxon>
        <taxon>Streptosporangium</taxon>
    </lineage>
</organism>
<feature type="domain" description="Aminoglycoside phosphotransferase" evidence="1">
    <location>
        <begin position="124"/>
        <end position="193"/>
    </location>
</feature>
<proteinExistence type="predicted"/>
<dbReference type="InterPro" id="IPR011009">
    <property type="entry name" value="Kinase-like_dom_sf"/>
</dbReference>
<dbReference type="AlphaFoldDB" id="A0A7W7VS40"/>
<dbReference type="RefSeq" id="WP_184723846.1">
    <property type="nucleotide sequence ID" value="NZ_JACHJP010000012.1"/>
</dbReference>
<keyword evidence="2" id="KW-0418">Kinase</keyword>
<dbReference type="SUPFAM" id="SSF56112">
    <property type="entry name" value="Protein kinase-like (PK-like)"/>
    <property type="match status" value="1"/>
</dbReference>
<accession>A0A7W7VS40</accession>
<reference evidence="2 3" key="1">
    <citation type="submission" date="2020-08" db="EMBL/GenBank/DDBJ databases">
        <title>Genomic Encyclopedia of Type Strains, Phase III (KMG-III): the genomes of soil and plant-associated and newly described type strains.</title>
        <authorList>
            <person name="Whitman W."/>
        </authorList>
    </citation>
    <scope>NUCLEOTIDE SEQUENCE [LARGE SCALE GENOMIC DNA]</scope>
    <source>
        <strain evidence="2 3">CECT 8840</strain>
    </source>
</reference>
<name>A0A7W7VS40_9ACTN</name>
<comment type="caution">
    <text evidence="2">The sequence shown here is derived from an EMBL/GenBank/DDBJ whole genome shotgun (WGS) entry which is preliminary data.</text>
</comment>
<dbReference type="Proteomes" id="UP000552644">
    <property type="component" value="Unassembled WGS sequence"/>
</dbReference>
<evidence type="ECO:0000313" key="2">
    <source>
        <dbReference type="EMBL" id="MBB4920189.1"/>
    </source>
</evidence>
<sequence length="266" mass="29371">MFVVTFQKEIPLLGGDVTDGVVRVGDTVRRPVRTSTRSVHALLRHLESAGFDGAPRAMGFDESGREILTYVEGESAPRPLPGYALTDDSLAALAELLRRFHDASAGFVPPRGACWETGSNDDAPAELIGHCDVNLDNVIFRDGLPAALIDFDMARPTTRLFDVVTTLRHWAPIADPVDLEPLQADLAVGPRLRLFCDAYGLAARDRRRLLDLSRLRFNRSYVSMRAKAESLGGGWARMWEGGAGARIRRACTWLETNQDRLHAHLI</sequence>
<keyword evidence="2" id="KW-0808">Transferase</keyword>
<evidence type="ECO:0000313" key="3">
    <source>
        <dbReference type="Proteomes" id="UP000552644"/>
    </source>
</evidence>
<dbReference type="Pfam" id="PF01636">
    <property type="entry name" value="APH"/>
    <property type="match status" value="1"/>
</dbReference>
<gene>
    <name evidence="2" type="ORF">FHS44_007333</name>
</gene>